<name>A0A8H4PY11_9HYPO</name>
<gene>
    <name evidence="2" type="ORF">G6O67_001630</name>
</gene>
<dbReference type="AlphaFoldDB" id="A0A8H4PY11"/>
<dbReference type="Proteomes" id="UP000557566">
    <property type="component" value="Unassembled WGS sequence"/>
</dbReference>
<feature type="region of interest" description="Disordered" evidence="1">
    <location>
        <begin position="107"/>
        <end position="127"/>
    </location>
</feature>
<keyword evidence="3" id="KW-1185">Reference proteome</keyword>
<comment type="caution">
    <text evidence="2">The sequence shown here is derived from an EMBL/GenBank/DDBJ whole genome shotgun (WGS) entry which is preliminary data.</text>
</comment>
<evidence type="ECO:0000313" key="2">
    <source>
        <dbReference type="EMBL" id="KAF4512497.1"/>
    </source>
</evidence>
<sequence>MLSRKFSFLQVQAMSAGLQPVSEPVITLVTHPFCMPPMSATIHDAHADNEQAPGKKSRLLGRSCRGQCNYTHTAQAGIWSSGLWAATRLAARTIIREVDFMVDDGLSSSIDGGSDEEEEGGVGDDDDESMLFLRMPLVGARQAGSEVFGGWYGKVKGQGGEIRVSRREMEEAESERLEAATKRCAFGTRYFRLPPKHAPT</sequence>
<evidence type="ECO:0000313" key="3">
    <source>
        <dbReference type="Proteomes" id="UP000557566"/>
    </source>
</evidence>
<organism evidence="2 3">
    <name type="scientific">Ophiocordyceps sinensis</name>
    <dbReference type="NCBI Taxonomy" id="72228"/>
    <lineage>
        <taxon>Eukaryota</taxon>
        <taxon>Fungi</taxon>
        <taxon>Dikarya</taxon>
        <taxon>Ascomycota</taxon>
        <taxon>Pezizomycotina</taxon>
        <taxon>Sordariomycetes</taxon>
        <taxon>Hypocreomycetidae</taxon>
        <taxon>Hypocreales</taxon>
        <taxon>Ophiocordycipitaceae</taxon>
        <taxon>Ophiocordyceps</taxon>
    </lineage>
</organism>
<feature type="compositionally biased region" description="Acidic residues" evidence="1">
    <location>
        <begin position="113"/>
        <end position="127"/>
    </location>
</feature>
<accession>A0A8H4PY11</accession>
<evidence type="ECO:0000256" key="1">
    <source>
        <dbReference type="SAM" id="MobiDB-lite"/>
    </source>
</evidence>
<proteinExistence type="predicted"/>
<protein>
    <submittedName>
        <fullName evidence="2">Uncharacterized protein</fullName>
    </submittedName>
</protein>
<reference evidence="2 3" key="1">
    <citation type="journal article" date="2020" name="Genome Biol. Evol.">
        <title>A new high-quality draft genome assembly of the Chinese cordyceps Ophiocordyceps sinensis.</title>
        <authorList>
            <person name="Shu R."/>
            <person name="Zhang J."/>
            <person name="Meng Q."/>
            <person name="Zhang H."/>
            <person name="Zhou G."/>
            <person name="Li M."/>
            <person name="Wu P."/>
            <person name="Zhao Y."/>
            <person name="Chen C."/>
            <person name="Qin Q."/>
        </authorList>
    </citation>
    <scope>NUCLEOTIDE SEQUENCE [LARGE SCALE GENOMIC DNA]</scope>
    <source>
        <strain evidence="2 3">IOZ07</strain>
    </source>
</reference>
<dbReference type="EMBL" id="JAAVMX010000002">
    <property type="protein sequence ID" value="KAF4512497.1"/>
    <property type="molecule type" value="Genomic_DNA"/>
</dbReference>